<sequence length="446" mass="50942">MFRWITIGILSVLLVGIGIWGYQEHQDKDAVLVHAENGYQRAFHDLTYRIDLLNDKISTIMATNTPERLSPQMADIWKITSEAHGDVGMLPLSLLPFNKTQEFLNNIGEYSYRVAVRKLDDDPLEQKELDYLAELYEQSNEVKRDLRRVQHEVLNEGLRWMDVEMALATNEPGDNTIIDGFQTVETNAESYIEAGSQFGLTATAEDEKELKLEGEPITEEEASQFIRKHFDLDESLELNVSESMEGTDLPVYYFSFENDTHRGYAEVTQQGGQVVSFILNRDVQDREISLHDGMNQAAEHLKGLGFENMEPTESMQYEKIGVYTFVRTDDDVYYQPDRIQVKVALDNGEITALSARDYLVNHYSRGDVNYEQNLTEEEAKELVNPALEVEVSKLAVIKNDLGDEVLTYEFIGQANDSTYKVYINADDGFEEGVERLKNSEQIFESS</sequence>
<reference evidence="4 5" key="1">
    <citation type="submission" date="2019-07" db="EMBL/GenBank/DDBJ databases">
        <title>Allobacillus sp. nov. SKP isolated from shrimp paste of Euphausiacea.</title>
        <authorList>
            <person name="Kanchanasin P."/>
            <person name="Tanasupawat S."/>
            <person name="Shi W."/>
            <person name="Wu L."/>
            <person name="Ma J."/>
        </authorList>
    </citation>
    <scope>NUCLEOTIDE SEQUENCE [LARGE SCALE GENOMIC DNA]</scope>
    <source>
        <strain evidence="4 5">SKP4-8</strain>
    </source>
</reference>
<gene>
    <name evidence="4" type="primary">ypeB</name>
    <name evidence="4" type="ORF">FPQ13_00480</name>
</gene>
<dbReference type="AlphaFoldDB" id="A0A556PT64"/>
<feature type="domain" description="PepSY" evidence="1">
    <location>
        <begin position="374"/>
        <end position="428"/>
    </location>
</feature>
<dbReference type="NCBIfam" id="TIGR02889">
    <property type="entry name" value="spore_YpeB"/>
    <property type="match status" value="1"/>
</dbReference>
<evidence type="ECO:0000259" key="1">
    <source>
        <dbReference type="Pfam" id="PF03413"/>
    </source>
</evidence>
<dbReference type="InterPro" id="IPR014239">
    <property type="entry name" value="YpeB_PepSY1-2"/>
</dbReference>
<protein>
    <submittedName>
        <fullName evidence="4">Germination protein YpeB</fullName>
    </submittedName>
</protein>
<feature type="domain" description="Sporulation protein YpeB PepSY1 and PepSY2" evidence="2">
    <location>
        <begin position="179"/>
        <end position="365"/>
    </location>
</feature>
<organism evidence="4 5">
    <name type="scientific">Allobacillus salarius</name>
    <dbReference type="NCBI Taxonomy" id="1955272"/>
    <lineage>
        <taxon>Bacteria</taxon>
        <taxon>Bacillati</taxon>
        <taxon>Bacillota</taxon>
        <taxon>Bacilli</taxon>
        <taxon>Bacillales</taxon>
        <taxon>Bacillaceae</taxon>
        <taxon>Allobacillus</taxon>
    </lineage>
</organism>
<proteinExistence type="predicted"/>
<comment type="caution">
    <text evidence="4">The sequence shown here is derived from an EMBL/GenBank/DDBJ whole genome shotgun (WGS) entry which is preliminary data.</text>
</comment>
<name>A0A556PT64_9BACI</name>
<feature type="domain" description="Sporulation protein YpeB N-terminal" evidence="3">
    <location>
        <begin position="28"/>
        <end position="162"/>
    </location>
</feature>
<dbReference type="Pfam" id="PF03413">
    <property type="entry name" value="PepSY"/>
    <property type="match status" value="1"/>
</dbReference>
<keyword evidence="5" id="KW-1185">Reference proteome</keyword>
<dbReference type="OrthoDB" id="2372097at2"/>
<dbReference type="EMBL" id="VMHE01000001">
    <property type="protein sequence ID" value="TSJ67578.1"/>
    <property type="molecule type" value="Genomic_DNA"/>
</dbReference>
<dbReference type="RefSeq" id="WP_144087337.1">
    <property type="nucleotide sequence ID" value="NZ_VMHE01000001.1"/>
</dbReference>
<accession>A0A556PT64</accession>
<dbReference type="GO" id="GO:0009847">
    <property type="term" value="P:spore germination"/>
    <property type="evidence" value="ECO:0007669"/>
    <property type="project" value="InterPro"/>
</dbReference>
<evidence type="ECO:0000259" key="3">
    <source>
        <dbReference type="Pfam" id="PF20769"/>
    </source>
</evidence>
<dbReference type="InterPro" id="IPR025711">
    <property type="entry name" value="PepSY"/>
</dbReference>
<dbReference type="InterPro" id="IPR048402">
    <property type="entry name" value="YpeB_N"/>
</dbReference>
<evidence type="ECO:0000259" key="2">
    <source>
        <dbReference type="Pfam" id="PF14620"/>
    </source>
</evidence>
<evidence type="ECO:0000313" key="5">
    <source>
        <dbReference type="Proteomes" id="UP000316425"/>
    </source>
</evidence>
<evidence type="ECO:0000313" key="4">
    <source>
        <dbReference type="EMBL" id="TSJ67578.1"/>
    </source>
</evidence>
<dbReference type="Pfam" id="PF14620">
    <property type="entry name" value="YPEB_PepSY1-2"/>
    <property type="match status" value="1"/>
</dbReference>
<dbReference type="Pfam" id="PF20769">
    <property type="entry name" value="YPEB_N"/>
    <property type="match status" value="1"/>
</dbReference>
<dbReference type="Proteomes" id="UP000316425">
    <property type="component" value="Unassembled WGS sequence"/>
</dbReference>